<protein>
    <submittedName>
        <fullName evidence="1">Uncharacterized protein</fullName>
    </submittedName>
</protein>
<dbReference type="EMBL" id="JARKNE010000010">
    <property type="protein sequence ID" value="KAK5795397.1"/>
    <property type="molecule type" value="Genomic_DNA"/>
</dbReference>
<evidence type="ECO:0000313" key="1">
    <source>
        <dbReference type="EMBL" id="KAK5795397.1"/>
    </source>
</evidence>
<proteinExistence type="predicted"/>
<dbReference type="Proteomes" id="UP001358586">
    <property type="component" value="Chromosome 10"/>
</dbReference>
<sequence>MIFVANLLPFITSAKSATIQALDSDSRVPSAADSISMKNAAPILLALVSVPNLSWLALTSSFPNLLPEFYHALPASCL</sequence>
<accession>A0ABR0NK67</accession>
<comment type="caution">
    <text evidence="1">The sequence shown here is derived from an EMBL/GenBank/DDBJ whole genome shotgun (WGS) entry which is preliminary data.</text>
</comment>
<gene>
    <name evidence="1" type="ORF">PVK06_036661</name>
</gene>
<organism evidence="1 2">
    <name type="scientific">Gossypium arboreum</name>
    <name type="common">Tree cotton</name>
    <name type="synonym">Gossypium nanking</name>
    <dbReference type="NCBI Taxonomy" id="29729"/>
    <lineage>
        <taxon>Eukaryota</taxon>
        <taxon>Viridiplantae</taxon>
        <taxon>Streptophyta</taxon>
        <taxon>Embryophyta</taxon>
        <taxon>Tracheophyta</taxon>
        <taxon>Spermatophyta</taxon>
        <taxon>Magnoliopsida</taxon>
        <taxon>eudicotyledons</taxon>
        <taxon>Gunneridae</taxon>
        <taxon>Pentapetalae</taxon>
        <taxon>rosids</taxon>
        <taxon>malvids</taxon>
        <taxon>Malvales</taxon>
        <taxon>Malvaceae</taxon>
        <taxon>Malvoideae</taxon>
        <taxon>Gossypium</taxon>
    </lineage>
</organism>
<evidence type="ECO:0000313" key="2">
    <source>
        <dbReference type="Proteomes" id="UP001358586"/>
    </source>
</evidence>
<name>A0ABR0NK67_GOSAR</name>
<reference evidence="1 2" key="1">
    <citation type="submission" date="2023-03" db="EMBL/GenBank/DDBJ databases">
        <title>WGS of Gossypium arboreum.</title>
        <authorList>
            <person name="Yu D."/>
        </authorList>
    </citation>
    <scope>NUCLEOTIDE SEQUENCE [LARGE SCALE GENOMIC DNA]</scope>
    <source>
        <tissue evidence="1">Leaf</tissue>
    </source>
</reference>
<keyword evidence="2" id="KW-1185">Reference proteome</keyword>